<dbReference type="InterPro" id="IPR013325">
    <property type="entry name" value="RNA_pol_sigma_r2"/>
</dbReference>
<dbReference type="SUPFAM" id="SSF88946">
    <property type="entry name" value="Sigma2 domain of RNA polymerase sigma factors"/>
    <property type="match status" value="1"/>
</dbReference>
<dbReference type="GO" id="GO:0006352">
    <property type="term" value="P:DNA-templated transcription initiation"/>
    <property type="evidence" value="ECO:0007669"/>
    <property type="project" value="InterPro"/>
</dbReference>
<keyword evidence="3" id="KW-0804">Transcription</keyword>
<gene>
    <name evidence="5" type="ORF">DI603_07630</name>
</gene>
<protein>
    <recommendedName>
        <fullName evidence="4">RNA polymerase sigma-70 region 2 domain-containing protein</fullName>
    </recommendedName>
</protein>
<dbReference type="Gene3D" id="1.10.1740.10">
    <property type="match status" value="1"/>
</dbReference>
<organism evidence="5 6">
    <name type="scientific">Roseateles depolymerans</name>
    <dbReference type="NCBI Taxonomy" id="76731"/>
    <lineage>
        <taxon>Bacteria</taxon>
        <taxon>Pseudomonadati</taxon>
        <taxon>Pseudomonadota</taxon>
        <taxon>Betaproteobacteria</taxon>
        <taxon>Burkholderiales</taxon>
        <taxon>Sphaerotilaceae</taxon>
        <taxon>Roseateles</taxon>
    </lineage>
</organism>
<feature type="domain" description="RNA polymerase sigma-70 region 2" evidence="4">
    <location>
        <begin position="28"/>
        <end position="91"/>
    </location>
</feature>
<proteinExistence type="predicted"/>
<comment type="caution">
    <text evidence="5">The sequence shown here is derived from an EMBL/GenBank/DDBJ whole genome shotgun (WGS) entry which is preliminary data.</text>
</comment>
<dbReference type="NCBIfam" id="TIGR02937">
    <property type="entry name" value="sigma70-ECF"/>
    <property type="match status" value="1"/>
</dbReference>
<dbReference type="AlphaFoldDB" id="A0A2W5FWI6"/>
<dbReference type="Proteomes" id="UP000249633">
    <property type="component" value="Unassembled WGS sequence"/>
</dbReference>
<dbReference type="PANTHER" id="PTHR43133:SF25">
    <property type="entry name" value="RNA POLYMERASE SIGMA FACTOR RFAY-RELATED"/>
    <property type="match status" value="1"/>
</dbReference>
<evidence type="ECO:0000256" key="2">
    <source>
        <dbReference type="ARBA" id="ARBA00023082"/>
    </source>
</evidence>
<dbReference type="GO" id="GO:0016987">
    <property type="term" value="F:sigma factor activity"/>
    <property type="evidence" value="ECO:0007669"/>
    <property type="project" value="UniProtKB-KW"/>
</dbReference>
<evidence type="ECO:0000256" key="3">
    <source>
        <dbReference type="ARBA" id="ARBA00023163"/>
    </source>
</evidence>
<dbReference type="Pfam" id="PF04542">
    <property type="entry name" value="Sigma70_r2"/>
    <property type="match status" value="1"/>
</dbReference>
<evidence type="ECO:0000259" key="4">
    <source>
        <dbReference type="Pfam" id="PF04542"/>
    </source>
</evidence>
<sequence>MDLSAETFIRACREGGALIDRWLRVFDRQHGAALYREAAYALRSWSAGQDAVQEALVKVWLRCATFHGPADPLGWIRTIVRNTIIDAARNRPAEQPLHDEQGDLTLAAQEAINRLSLDATARPERELQERQVEQVFRACFERFRLAHPEHALVLGWVVEDGLDTAAVAAILDRTPGATREFISQCRKKARPFFAPWYALLQPDAVQPNIREPEDA</sequence>
<reference evidence="5 6" key="1">
    <citation type="submission" date="2017-08" db="EMBL/GenBank/DDBJ databases">
        <title>Infants hospitalized years apart are colonized by the same room-sourced microbial strains.</title>
        <authorList>
            <person name="Brooks B."/>
            <person name="Olm M.R."/>
            <person name="Firek B.A."/>
            <person name="Baker R."/>
            <person name="Thomas B.C."/>
            <person name="Morowitz M.J."/>
            <person name="Banfield J.F."/>
        </authorList>
    </citation>
    <scope>NUCLEOTIDE SEQUENCE [LARGE SCALE GENOMIC DNA]</scope>
    <source>
        <strain evidence="5">S2_012_000_R2_81</strain>
    </source>
</reference>
<evidence type="ECO:0000313" key="5">
    <source>
        <dbReference type="EMBL" id="PZP33939.1"/>
    </source>
</evidence>
<keyword evidence="2" id="KW-0731">Sigma factor</keyword>
<name>A0A2W5FWI6_9BURK</name>
<dbReference type="PANTHER" id="PTHR43133">
    <property type="entry name" value="RNA POLYMERASE ECF-TYPE SIGMA FACTO"/>
    <property type="match status" value="1"/>
</dbReference>
<dbReference type="InterPro" id="IPR007627">
    <property type="entry name" value="RNA_pol_sigma70_r2"/>
</dbReference>
<dbReference type="EMBL" id="QFOD01000005">
    <property type="protein sequence ID" value="PZP33939.1"/>
    <property type="molecule type" value="Genomic_DNA"/>
</dbReference>
<dbReference type="InterPro" id="IPR039425">
    <property type="entry name" value="RNA_pol_sigma-70-like"/>
</dbReference>
<keyword evidence="1" id="KW-0805">Transcription regulation</keyword>
<evidence type="ECO:0000256" key="1">
    <source>
        <dbReference type="ARBA" id="ARBA00023015"/>
    </source>
</evidence>
<evidence type="ECO:0000313" key="6">
    <source>
        <dbReference type="Proteomes" id="UP000249633"/>
    </source>
</evidence>
<accession>A0A2W5FWI6</accession>
<dbReference type="InterPro" id="IPR014284">
    <property type="entry name" value="RNA_pol_sigma-70_dom"/>
</dbReference>